<dbReference type="EMBL" id="JARKNE010000007">
    <property type="protein sequence ID" value="KAK5818265.1"/>
    <property type="molecule type" value="Genomic_DNA"/>
</dbReference>
<gene>
    <name evidence="1" type="ORF">PVK06_023199</name>
</gene>
<keyword evidence="2" id="KW-1185">Reference proteome</keyword>
<evidence type="ECO:0000313" key="1">
    <source>
        <dbReference type="EMBL" id="KAK5818265.1"/>
    </source>
</evidence>
<organism evidence="1 2">
    <name type="scientific">Gossypium arboreum</name>
    <name type="common">Tree cotton</name>
    <name type="synonym">Gossypium nanking</name>
    <dbReference type="NCBI Taxonomy" id="29729"/>
    <lineage>
        <taxon>Eukaryota</taxon>
        <taxon>Viridiplantae</taxon>
        <taxon>Streptophyta</taxon>
        <taxon>Embryophyta</taxon>
        <taxon>Tracheophyta</taxon>
        <taxon>Spermatophyta</taxon>
        <taxon>Magnoliopsida</taxon>
        <taxon>eudicotyledons</taxon>
        <taxon>Gunneridae</taxon>
        <taxon>Pentapetalae</taxon>
        <taxon>rosids</taxon>
        <taxon>malvids</taxon>
        <taxon>Malvales</taxon>
        <taxon>Malvaceae</taxon>
        <taxon>Malvoideae</taxon>
        <taxon>Gossypium</taxon>
    </lineage>
</organism>
<sequence length="187" mass="21612">MMVGKSKKQSFDHYLDWFNKIVHGWSMRFLSMGGKEIFIKIPGLRDWKIQCQNIDIHFTSVSQLINSETCTWIEERVRAILNDSQTERVFAIPLAITERLDTLIWRCNGLGEYSPNRRYKYIGELRSSYSCKLWVSFTSATILDRGSSVGGRARDNDGLAEMNFMGLFGLIQTATDFGLWSFQYLPL</sequence>
<evidence type="ECO:0000313" key="2">
    <source>
        <dbReference type="Proteomes" id="UP001358586"/>
    </source>
</evidence>
<reference evidence="1 2" key="1">
    <citation type="submission" date="2023-03" db="EMBL/GenBank/DDBJ databases">
        <title>WGS of Gossypium arboreum.</title>
        <authorList>
            <person name="Yu D."/>
        </authorList>
    </citation>
    <scope>NUCLEOTIDE SEQUENCE [LARGE SCALE GENOMIC DNA]</scope>
    <source>
        <tissue evidence="1">Leaf</tissue>
    </source>
</reference>
<protein>
    <submittedName>
        <fullName evidence="1">Uncharacterized protein</fullName>
    </submittedName>
</protein>
<name>A0ABR0PAH2_GOSAR</name>
<accession>A0ABR0PAH2</accession>
<proteinExistence type="predicted"/>
<dbReference type="Proteomes" id="UP001358586">
    <property type="component" value="Chromosome 7"/>
</dbReference>
<comment type="caution">
    <text evidence="1">The sequence shown here is derived from an EMBL/GenBank/DDBJ whole genome shotgun (WGS) entry which is preliminary data.</text>
</comment>